<reference evidence="3 4" key="1">
    <citation type="submission" date="2016-07" db="EMBL/GenBank/DDBJ databases">
        <title>Pervasive Adenine N6-methylation of Active Genes in Fungi.</title>
        <authorList>
            <consortium name="DOE Joint Genome Institute"/>
            <person name="Mondo S.J."/>
            <person name="Dannebaum R.O."/>
            <person name="Kuo R.C."/>
            <person name="Labutti K."/>
            <person name="Haridas S."/>
            <person name="Kuo A."/>
            <person name="Salamov A."/>
            <person name="Ahrendt S.R."/>
            <person name="Lipzen A."/>
            <person name="Sullivan W."/>
            <person name="Andreopoulos W.B."/>
            <person name="Clum A."/>
            <person name="Lindquist E."/>
            <person name="Daum C."/>
            <person name="Ramamoorthy G.K."/>
            <person name="Gryganskyi A."/>
            <person name="Culley D."/>
            <person name="Magnuson J.K."/>
            <person name="James T.Y."/>
            <person name="O'Malley M.A."/>
            <person name="Stajich J.E."/>
            <person name="Spatafora J.W."/>
            <person name="Visel A."/>
            <person name="Grigoriev I.V."/>
        </authorList>
    </citation>
    <scope>NUCLEOTIDE SEQUENCE [LARGE SCALE GENOMIC DNA]</scope>
    <source>
        <strain evidence="3 4">NRRL 3116</strain>
    </source>
</reference>
<evidence type="ECO:0000259" key="2">
    <source>
        <dbReference type="PROSITE" id="PS50927"/>
    </source>
</evidence>
<evidence type="ECO:0000313" key="4">
    <source>
        <dbReference type="Proteomes" id="UP000193648"/>
    </source>
</evidence>
<dbReference type="RefSeq" id="XP_021877462.1">
    <property type="nucleotide sequence ID" value="XM_022025437.1"/>
</dbReference>
<sequence>MLTFKYLAALALLVPQYVLAIRFHKESLPGPSLLGVSARRVAGSMTRLAISVSGEVAHRAFTGTFSARVADSNTDYIIDIWLNVFGSYFDAVNNRYDNGLSTGDVLYGVNMLTDWMKSLIDTENPTLYNHGGIGLESDSGCALGTIFYDINRIGHPDLKRMSLSDGTHSLHPQLKSNTTKGLLTGGLPPLVRTNLTLDDLFPKFKPPPRNGPICKRADNAFAACKGPDTLIDGEFLRPGQSLWSDNGARLYVQDDGNLCLWYYTPQPNMYWCWNHGINWKGKEFYIHLTNTGALCLVQMAEGIPFHCTREPNRANLGKYRMTIQNDGNLVLVKGVNEYVMWSSQSDIFKNRPRQACTRSVPK</sequence>
<organism evidence="3 4">
    <name type="scientific">Lobosporangium transversale</name>
    <dbReference type="NCBI Taxonomy" id="64571"/>
    <lineage>
        <taxon>Eukaryota</taxon>
        <taxon>Fungi</taxon>
        <taxon>Fungi incertae sedis</taxon>
        <taxon>Mucoromycota</taxon>
        <taxon>Mortierellomycotina</taxon>
        <taxon>Mortierellomycetes</taxon>
        <taxon>Mortierellales</taxon>
        <taxon>Mortierellaceae</taxon>
        <taxon>Lobosporangium</taxon>
    </lineage>
</organism>
<dbReference type="SUPFAM" id="SSF51110">
    <property type="entry name" value="alpha-D-mannose-specific plant lectins"/>
    <property type="match status" value="1"/>
</dbReference>
<feature type="domain" description="Bulb-type lectin" evidence="2">
    <location>
        <begin position="227"/>
        <end position="344"/>
    </location>
</feature>
<name>A0A1Y2GDS9_9FUNG</name>
<keyword evidence="1" id="KW-0732">Signal</keyword>
<proteinExistence type="predicted"/>
<evidence type="ECO:0000256" key="1">
    <source>
        <dbReference type="SAM" id="SignalP"/>
    </source>
</evidence>
<dbReference type="InterPro" id="IPR036426">
    <property type="entry name" value="Bulb-type_lectin_dom_sf"/>
</dbReference>
<dbReference type="OrthoDB" id="1884773at2759"/>
<keyword evidence="4" id="KW-1185">Reference proteome</keyword>
<protein>
    <recommendedName>
        <fullName evidence="2">Bulb-type lectin domain-containing protein</fullName>
    </recommendedName>
</protein>
<accession>A0A1Y2GDS9</accession>
<dbReference type="Gene3D" id="2.90.10.10">
    <property type="entry name" value="Bulb-type lectin domain"/>
    <property type="match status" value="2"/>
</dbReference>
<dbReference type="InParanoid" id="A0A1Y2GDS9"/>
<comment type="caution">
    <text evidence="3">The sequence shown here is derived from an EMBL/GenBank/DDBJ whole genome shotgun (WGS) entry which is preliminary data.</text>
</comment>
<dbReference type="Proteomes" id="UP000193648">
    <property type="component" value="Unassembled WGS sequence"/>
</dbReference>
<dbReference type="InterPro" id="IPR001480">
    <property type="entry name" value="Bulb-type_lectin_dom"/>
</dbReference>
<feature type="signal peptide" evidence="1">
    <location>
        <begin position="1"/>
        <end position="20"/>
    </location>
</feature>
<dbReference type="PROSITE" id="PS50927">
    <property type="entry name" value="BULB_LECTIN"/>
    <property type="match status" value="1"/>
</dbReference>
<gene>
    <name evidence="3" type="ORF">BCR41DRAFT_361037</name>
</gene>
<dbReference type="EMBL" id="MCFF01000046">
    <property type="protein sequence ID" value="ORZ06299.1"/>
    <property type="molecule type" value="Genomic_DNA"/>
</dbReference>
<feature type="chain" id="PRO_5012463432" description="Bulb-type lectin domain-containing protein" evidence="1">
    <location>
        <begin position="21"/>
        <end position="362"/>
    </location>
</feature>
<dbReference type="AlphaFoldDB" id="A0A1Y2GDS9"/>
<evidence type="ECO:0000313" key="3">
    <source>
        <dbReference type="EMBL" id="ORZ06299.1"/>
    </source>
</evidence>
<dbReference type="GeneID" id="33567281"/>